<dbReference type="GO" id="GO:0071966">
    <property type="term" value="P:fungal-type cell wall polysaccharide metabolic process"/>
    <property type="evidence" value="ECO:0007669"/>
    <property type="project" value="TreeGrafter"/>
</dbReference>
<dbReference type="InterPro" id="IPR053183">
    <property type="entry name" value="ASL1"/>
</dbReference>
<keyword evidence="2" id="KW-0732">Signal</keyword>
<dbReference type="PANTHER" id="PTHR34154">
    <property type="entry name" value="ALKALI-SENSITIVE LINKAGE PROTEIN 1"/>
    <property type="match status" value="1"/>
</dbReference>
<evidence type="ECO:0000256" key="2">
    <source>
        <dbReference type="SAM" id="SignalP"/>
    </source>
</evidence>
<sequence length="462" mass="47841">MSSPMKLSLLALISSVAAVPHYAHSRYHKPSAPSGVAPSGSPLYPTGGFPGSNSTVPYPTGTGVSVPGEKTTTLHETLYSTETIVSTIYATRPAPEAPSSVGAVDVSTGAPVCGPATVYVTETAKVTLTVGATPSSSSAAEAVSSEAVTSAPPSAYPVAPAPSSSSLKLSLSYKPVEGVYSAPAEAPAPSSSEAAPVSSAPAATSSEVVKPTGSPSYSGGKRGLAYNDAELCSAFSGGNFGFAHNWDKAPGGELPEGVQFIPTCHRPALYETEEQAKTWFSAVDDAVKSGSKAIQGFNEPDEPTQFPISTDKACSEWIRLMNPAAEAHPDLTVLSLSVTNGGEAHKGLNYLKTWADSCPEAVWHAASIHFYDNYDADVINRFKAHVEKAAGMFNKPVWVTEFSLNKGTATEEQAASFVKEAAAYLDSAEHVAGYSYFMVGTGEYQLNSASGLSAVGEAYKSA</sequence>
<gene>
    <name evidence="4" type="ORF">BU24DRAFT_97670</name>
</gene>
<evidence type="ECO:0000256" key="1">
    <source>
        <dbReference type="SAM" id="MobiDB-lite"/>
    </source>
</evidence>
<dbReference type="Proteomes" id="UP000799778">
    <property type="component" value="Unassembled WGS sequence"/>
</dbReference>
<keyword evidence="4" id="KW-0378">Hydrolase</keyword>
<feature type="chain" id="PRO_5025517824" evidence="2">
    <location>
        <begin position="19"/>
        <end position="462"/>
    </location>
</feature>
<dbReference type="InterPro" id="IPR017853">
    <property type="entry name" value="GH"/>
</dbReference>
<evidence type="ECO:0000313" key="4">
    <source>
        <dbReference type="EMBL" id="KAF2008506.1"/>
    </source>
</evidence>
<reference evidence="4" key="1">
    <citation type="journal article" date="2020" name="Stud. Mycol.">
        <title>101 Dothideomycetes genomes: a test case for predicting lifestyles and emergence of pathogens.</title>
        <authorList>
            <person name="Haridas S."/>
            <person name="Albert R."/>
            <person name="Binder M."/>
            <person name="Bloem J."/>
            <person name="Labutti K."/>
            <person name="Salamov A."/>
            <person name="Andreopoulos B."/>
            <person name="Baker S."/>
            <person name="Barry K."/>
            <person name="Bills G."/>
            <person name="Bluhm B."/>
            <person name="Cannon C."/>
            <person name="Castanera R."/>
            <person name="Culley D."/>
            <person name="Daum C."/>
            <person name="Ezra D."/>
            <person name="Gonzalez J."/>
            <person name="Henrissat B."/>
            <person name="Kuo A."/>
            <person name="Liang C."/>
            <person name="Lipzen A."/>
            <person name="Lutzoni F."/>
            <person name="Magnuson J."/>
            <person name="Mondo S."/>
            <person name="Nolan M."/>
            <person name="Ohm R."/>
            <person name="Pangilinan J."/>
            <person name="Park H.-J."/>
            <person name="Ramirez L."/>
            <person name="Alfaro M."/>
            <person name="Sun H."/>
            <person name="Tritt A."/>
            <person name="Yoshinaga Y."/>
            <person name="Zwiers L.-H."/>
            <person name="Turgeon B."/>
            <person name="Goodwin S."/>
            <person name="Spatafora J."/>
            <person name="Crous P."/>
            <person name="Grigoriev I."/>
        </authorList>
    </citation>
    <scope>NUCLEOTIDE SEQUENCE</scope>
    <source>
        <strain evidence="4">CBS 175.79</strain>
    </source>
</reference>
<feature type="region of interest" description="Disordered" evidence="1">
    <location>
        <begin position="28"/>
        <end position="56"/>
    </location>
</feature>
<feature type="region of interest" description="Disordered" evidence="1">
    <location>
        <begin position="182"/>
        <end position="219"/>
    </location>
</feature>
<accession>A0A6A5X6K3</accession>
<feature type="compositionally biased region" description="Low complexity" evidence="1">
    <location>
        <begin position="182"/>
        <end position="209"/>
    </location>
</feature>
<dbReference type="GO" id="GO:0009277">
    <property type="term" value="C:fungal-type cell wall"/>
    <property type="evidence" value="ECO:0007669"/>
    <property type="project" value="TreeGrafter"/>
</dbReference>
<dbReference type="Pfam" id="PF11790">
    <property type="entry name" value="Glyco_hydro_cc"/>
    <property type="match status" value="1"/>
</dbReference>
<dbReference type="PANTHER" id="PTHR34154:SF13">
    <property type="entry name" value="ASL1-LIKE GLYCOSYL HYDROLASE CATALYTIC DOMAIN-CONTAINING PROTEIN"/>
    <property type="match status" value="1"/>
</dbReference>
<dbReference type="GO" id="GO:0016787">
    <property type="term" value="F:hydrolase activity"/>
    <property type="evidence" value="ECO:0007669"/>
    <property type="project" value="UniProtKB-KW"/>
</dbReference>
<dbReference type="SUPFAM" id="SSF51445">
    <property type="entry name" value="(Trans)glycosidases"/>
    <property type="match status" value="1"/>
</dbReference>
<feature type="domain" description="Asl1-like glycosyl hydrolase catalytic" evidence="3">
    <location>
        <begin position="223"/>
        <end position="459"/>
    </location>
</feature>
<keyword evidence="5" id="KW-1185">Reference proteome</keyword>
<dbReference type="EMBL" id="ML978083">
    <property type="protein sequence ID" value="KAF2008506.1"/>
    <property type="molecule type" value="Genomic_DNA"/>
</dbReference>
<name>A0A6A5X6K3_9PLEO</name>
<dbReference type="InterPro" id="IPR024655">
    <property type="entry name" value="Asl1_glyco_hydro_catalytic"/>
</dbReference>
<feature type="signal peptide" evidence="2">
    <location>
        <begin position="1"/>
        <end position="18"/>
    </location>
</feature>
<organism evidence="4 5">
    <name type="scientific">Aaosphaeria arxii CBS 175.79</name>
    <dbReference type="NCBI Taxonomy" id="1450172"/>
    <lineage>
        <taxon>Eukaryota</taxon>
        <taxon>Fungi</taxon>
        <taxon>Dikarya</taxon>
        <taxon>Ascomycota</taxon>
        <taxon>Pezizomycotina</taxon>
        <taxon>Dothideomycetes</taxon>
        <taxon>Pleosporomycetidae</taxon>
        <taxon>Pleosporales</taxon>
        <taxon>Pleosporales incertae sedis</taxon>
        <taxon>Aaosphaeria</taxon>
    </lineage>
</organism>
<dbReference type="Gene3D" id="3.20.20.80">
    <property type="entry name" value="Glycosidases"/>
    <property type="match status" value="1"/>
</dbReference>
<protein>
    <submittedName>
        <fullName evidence="4">Glycoside hydrolase family 128 protein</fullName>
    </submittedName>
</protein>
<evidence type="ECO:0000313" key="5">
    <source>
        <dbReference type="Proteomes" id="UP000799778"/>
    </source>
</evidence>
<proteinExistence type="predicted"/>
<feature type="compositionally biased region" description="Low complexity" evidence="1">
    <location>
        <begin position="30"/>
        <end position="42"/>
    </location>
</feature>
<evidence type="ECO:0000259" key="3">
    <source>
        <dbReference type="Pfam" id="PF11790"/>
    </source>
</evidence>
<dbReference type="AlphaFoldDB" id="A0A6A5X6K3"/>
<dbReference type="RefSeq" id="XP_033376845.1">
    <property type="nucleotide sequence ID" value="XM_033534860.1"/>
</dbReference>
<dbReference type="GeneID" id="54292257"/>
<dbReference type="OrthoDB" id="43654at2759"/>